<gene>
    <name evidence="1" type="ORF">X798_02907</name>
</gene>
<reference evidence="1 2" key="1">
    <citation type="submission" date="2015-12" db="EMBL/GenBank/DDBJ databases">
        <title>Draft genome of the nematode, Onchocerca flexuosa.</title>
        <authorList>
            <person name="Mitreva M."/>
        </authorList>
    </citation>
    <scope>NUCLEOTIDE SEQUENCE [LARGE SCALE GENOMIC DNA]</scope>
    <source>
        <strain evidence="1">Red Deer</strain>
    </source>
</reference>
<keyword evidence="2" id="KW-1185">Reference proteome</keyword>
<evidence type="ECO:0000313" key="1">
    <source>
        <dbReference type="EMBL" id="OZC10059.1"/>
    </source>
</evidence>
<dbReference type="EMBL" id="KZ269989">
    <property type="protein sequence ID" value="OZC10059.1"/>
    <property type="molecule type" value="Genomic_DNA"/>
</dbReference>
<accession>A0A238BXT2</accession>
<organism evidence="1 2">
    <name type="scientific">Onchocerca flexuosa</name>
    <dbReference type="NCBI Taxonomy" id="387005"/>
    <lineage>
        <taxon>Eukaryota</taxon>
        <taxon>Metazoa</taxon>
        <taxon>Ecdysozoa</taxon>
        <taxon>Nematoda</taxon>
        <taxon>Chromadorea</taxon>
        <taxon>Rhabditida</taxon>
        <taxon>Spirurina</taxon>
        <taxon>Spiruromorpha</taxon>
        <taxon>Filarioidea</taxon>
        <taxon>Onchocercidae</taxon>
        <taxon>Onchocerca</taxon>
    </lineage>
</organism>
<dbReference type="Proteomes" id="UP000242913">
    <property type="component" value="Unassembled WGS sequence"/>
</dbReference>
<dbReference type="AlphaFoldDB" id="A0A238BXT2"/>
<proteinExistence type="predicted"/>
<name>A0A238BXT2_9BILA</name>
<evidence type="ECO:0000313" key="2">
    <source>
        <dbReference type="Proteomes" id="UP000242913"/>
    </source>
</evidence>
<protein>
    <submittedName>
        <fullName evidence="1">Uncharacterized protein</fullName>
    </submittedName>
</protein>
<sequence length="99" mass="11327">MNKLNQDYLIISYIYMIQKWSGRIQSSLKNTRSTWNICSANEDEMGSSNNDIYENADELELPAAKGLCRITLSQFCESSLGWPAVYYVTTNYGNNSNKH</sequence>